<dbReference type="InterPro" id="IPR014036">
    <property type="entry name" value="DeoR-like_C"/>
</dbReference>
<gene>
    <name evidence="5" type="ORF">B0T45_13735</name>
</gene>
<dbReference type="InterPro" id="IPR047779">
    <property type="entry name" value="AgaR-like"/>
</dbReference>
<dbReference type="InterPro" id="IPR036390">
    <property type="entry name" value="WH_DNA-bd_sf"/>
</dbReference>
<dbReference type="Proteomes" id="UP000192721">
    <property type="component" value="Unassembled WGS sequence"/>
</dbReference>
<dbReference type="SUPFAM" id="SSF46785">
    <property type="entry name" value="Winged helix' DNA-binding domain"/>
    <property type="match status" value="1"/>
</dbReference>
<evidence type="ECO:0000259" key="4">
    <source>
        <dbReference type="PROSITE" id="PS51000"/>
    </source>
</evidence>
<name>A0A1W0CTH7_9NEIS</name>
<dbReference type="Pfam" id="PF08220">
    <property type="entry name" value="HTH_DeoR"/>
    <property type="match status" value="1"/>
</dbReference>
<evidence type="ECO:0000313" key="5">
    <source>
        <dbReference type="EMBL" id="OQS38056.1"/>
    </source>
</evidence>
<evidence type="ECO:0000256" key="1">
    <source>
        <dbReference type="ARBA" id="ARBA00023015"/>
    </source>
</evidence>
<dbReference type="InterPro" id="IPR037171">
    <property type="entry name" value="NagB/RpiA_transferase-like"/>
</dbReference>
<accession>A0A1W0CTH7</accession>
<keyword evidence="1" id="KW-0805">Transcription regulation</keyword>
<protein>
    <submittedName>
        <fullName evidence="5">DeoR family transcriptional regulator</fullName>
    </submittedName>
</protein>
<dbReference type="InterPro" id="IPR001034">
    <property type="entry name" value="DeoR_HTH"/>
</dbReference>
<organism evidence="5 6">
    <name type="scientific">Chromobacterium haemolyticum</name>
    <dbReference type="NCBI Taxonomy" id="394935"/>
    <lineage>
        <taxon>Bacteria</taxon>
        <taxon>Pseudomonadati</taxon>
        <taxon>Pseudomonadota</taxon>
        <taxon>Betaproteobacteria</taxon>
        <taxon>Neisseriales</taxon>
        <taxon>Chromobacteriaceae</taxon>
        <taxon>Chromobacterium</taxon>
    </lineage>
</organism>
<dbReference type="PROSITE" id="PS51000">
    <property type="entry name" value="HTH_DEOR_2"/>
    <property type="match status" value="1"/>
</dbReference>
<keyword evidence="2" id="KW-0238">DNA-binding</keyword>
<evidence type="ECO:0000256" key="3">
    <source>
        <dbReference type="ARBA" id="ARBA00023163"/>
    </source>
</evidence>
<dbReference type="PANTHER" id="PTHR30363:SF44">
    <property type="entry name" value="AGA OPERON TRANSCRIPTIONAL REPRESSOR-RELATED"/>
    <property type="match status" value="1"/>
</dbReference>
<keyword evidence="3" id="KW-0804">Transcription</keyword>
<dbReference type="NCBIfam" id="NF007316">
    <property type="entry name" value="PRK09802.1"/>
    <property type="match status" value="1"/>
</dbReference>
<dbReference type="AlphaFoldDB" id="A0A1W0CTH7"/>
<dbReference type="Gene3D" id="3.40.50.1360">
    <property type="match status" value="1"/>
</dbReference>
<evidence type="ECO:0000313" key="6">
    <source>
        <dbReference type="Proteomes" id="UP000192721"/>
    </source>
</evidence>
<dbReference type="PANTHER" id="PTHR30363">
    <property type="entry name" value="HTH-TYPE TRANSCRIPTIONAL REGULATOR SRLR-RELATED"/>
    <property type="match status" value="1"/>
</dbReference>
<dbReference type="RefSeq" id="WP_081555858.1">
    <property type="nucleotide sequence ID" value="NZ_CP109905.1"/>
</dbReference>
<dbReference type="InterPro" id="IPR036388">
    <property type="entry name" value="WH-like_DNA-bd_sf"/>
</dbReference>
<dbReference type="PRINTS" id="PR00037">
    <property type="entry name" value="HTHLACR"/>
</dbReference>
<feature type="domain" description="HTH deoR-type" evidence="4">
    <location>
        <begin position="10"/>
        <end position="65"/>
    </location>
</feature>
<reference evidence="5 6" key="1">
    <citation type="submission" date="2017-02" db="EMBL/GenBank/DDBJ databases">
        <title>Chromobacterium haemolyticum H5244.</title>
        <authorList>
            <person name="Gulvik C.A."/>
        </authorList>
    </citation>
    <scope>NUCLEOTIDE SEQUENCE [LARGE SCALE GENOMIC DNA]</scope>
    <source>
        <strain evidence="5 6">H5244</strain>
    </source>
</reference>
<dbReference type="GO" id="GO:0003677">
    <property type="term" value="F:DNA binding"/>
    <property type="evidence" value="ECO:0007669"/>
    <property type="project" value="UniProtKB-KW"/>
</dbReference>
<proteinExistence type="predicted"/>
<dbReference type="SUPFAM" id="SSF100950">
    <property type="entry name" value="NagB/RpiA/CoA transferase-like"/>
    <property type="match status" value="1"/>
</dbReference>
<dbReference type="GO" id="GO:0003700">
    <property type="term" value="F:DNA-binding transcription factor activity"/>
    <property type="evidence" value="ECO:0007669"/>
    <property type="project" value="InterPro"/>
</dbReference>
<dbReference type="Pfam" id="PF00455">
    <property type="entry name" value="DeoRC"/>
    <property type="match status" value="1"/>
</dbReference>
<dbReference type="InterPro" id="IPR018356">
    <property type="entry name" value="Tscrpt_reg_HTH_DeoR_CS"/>
</dbReference>
<dbReference type="SMART" id="SM01134">
    <property type="entry name" value="DeoRC"/>
    <property type="match status" value="1"/>
</dbReference>
<comment type="caution">
    <text evidence="5">The sequence shown here is derived from an EMBL/GenBank/DDBJ whole genome shotgun (WGS) entry which is preliminary data.</text>
</comment>
<dbReference type="InterPro" id="IPR050313">
    <property type="entry name" value="Carb_Metab_HTH_regulators"/>
</dbReference>
<dbReference type="NCBIfam" id="NF040755">
    <property type="entry name" value="AgaR"/>
    <property type="match status" value="1"/>
</dbReference>
<dbReference type="SMART" id="SM00420">
    <property type="entry name" value="HTH_DEOR"/>
    <property type="match status" value="1"/>
</dbReference>
<dbReference type="PROSITE" id="PS00894">
    <property type="entry name" value="HTH_DEOR_1"/>
    <property type="match status" value="1"/>
</dbReference>
<dbReference type="Gene3D" id="1.10.10.10">
    <property type="entry name" value="Winged helix-like DNA-binding domain superfamily/Winged helix DNA-binding domain"/>
    <property type="match status" value="1"/>
</dbReference>
<evidence type="ECO:0000256" key="2">
    <source>
        <dbReference type="ARBA" id="ARBA00023125"/>
    </source>
</evidence>
<sequence length="266" mass="28950">MIESKNSVSTSERRERIVQQLNKHGSVQVSELAAQFQVSSVTIRNDLAFLEKQGVATRSYGGALVFDSMPAPKERAISDKSLLNAGVKQRIGQLAASLVAPGTRVILDSGSTTQQIASCLRSHQDLIVMTNGLNIANVLADAPGVELFTTGGQLRRTSLSFYGTQAEQSLRDYHFDLLFLGVDGLDLEHGVSTHYEAEARLNRCMCEVADRVVVVTDSSKFRRTSLHKILDTRRIDTLITDTGIPSDYLAGLQQAGVKVMQVEAGV</sequence>
<dbReference type="EMBL" id="MUKV01000017">
    <property type="protein sequence ID" value="OQS38056.1"/>
    <property type="molecule type" value="Genomic_DNA"/>
</dbReference>